<feature type="domain" description="SURP motif" evidence="2">
    <location>
        <begin position="158"/>
        <end position="198"/>
    </location>
</feature>
<dbReference type="EMBL" id="GG745341">
    <property type="protein sequence ID" value="KNE63255.1"/>
    <property type="molecule type" value="Genomic_DNA"/>
</dbReference>
<dbReference type="AlphaFoldDB" id="A0A0L0SLK0"/>
<dbReference type="Gene3D" id="1.10.10.790">
    <property type="entry name" value="Surp module"/>
    <property type="match status" value="2"/>
</dbReference>
<dbReference type="Proteomes" id="UP000054350">
    <property type="component" value="Unassembled WGS sequence"/>
</dbReference>
<dbReference type="InterPro" id="IPR000061">
    <property type="entry name" value="Surp"/>
</dbReference>
<feature type="compositionally biased region" description="Acidic residues" evidence="1">
    <location>
        <begin position="17"/>
        <end position="28"/>
    </location>
</feature>
<accession>A0A0L0SLK0</accession>
<reference evidence="3 4" key="1">
    <citation type="submission" date="2009-11" db="EMBL/GenBank/DDBJ databases">
        <title>Annotation of Allomyces macrogynus ATCC 38327.</title>
        <authorList>
            <consortium name="The Broad Institute Genome Sequencing Platform"/>
            <person name="Russ C."/>
            <person name="Cuomo C."/>
            <person name="Burger G."/>
            <person name="Gray M.W."/>
            <person name="Holland P.W.H."/>
            <person name="King N."/>
            <person name="Lang F.B.F."/>
            <person name="Roger A.J."/>
            <person name="Ruiz-Trillo I."/>
            <person name="Young S.K."/>
            <person name="Zeng Q."/>
            <person name="Gargeya S."/>
            <person name="Fitzgerald M."/>
            <person name="Haas B."/>
            <person name="Abouelleil A."/>
            <person name="Alvarado L."/>
            <person name="Arachchi H.M."/>
            <person name="Berlin A."/>
            <person name="Chapman S.B."/>
            <person name="Gearin G."/>
            <person name="Goldberg J."/>
            <person name="Griggs A."/>
            <person name="Gujja S."/>
            <person name="Hansen M."/>
            <person name="Heiman D."/>
            <person name="Howarth C."/>
            <person name="Larimer J."/>
            <person name="Lui A."/>
            <person name="MacDonald P.J.P."/>
            <person name="McCowen C."/>
            <person name="Montmayeur A."/>
            <person name="Murphy C."/>
            <person name="Neiman D."/>
            <person name="Pearson M."/>
            <person name="Priest M."/>
            <person name="Roberts A."/>
            <person name="Saif S."/>
            <person name="Shea T."/>
            <person name="Sisk P."/>
            <person name="Stolte C."/>
            <person name="Sykes S."/>
            <person name="Wortman J."/>
            <person name="Nusbaum C."/>
            <person name="Birren B."/>
        </authorList>
    </citation>
    <scope>NUCLEOTIDE SEQUENCE [LARGE SCALE GENOMIC DNA]</scope>
    <source>
        <strain evidence="3 4">ATCC 38327</strain>
    </source>
</reference>
<name>A0A0L0SLK0_ALLM3</name>
<feature type="region of interest" description="Disordered" evidence="1">
    <location>
        <begin position="1"/>
        <end position="31"/>
    </location>
</feature>
<dbReference type="GO" id="GO:0005686">
    <property type="term" value="C:U2 snRNP"/>
    <property type="evidence" value="ECO:0007669"/>
    <property type="project" value="TreeGrafter"/>
</dbReference>
<dbReference type="GO" id="GO:0071013">
    <property type="term" value="C:catalytic step 2 spliceosome"/>
    <property type="evidence" value="ECO:0007669"/>
    <property type="project" value="TreeGrafter"/>
</dbReference>
<protein>
    <recommendedName>
        <fullName evidence="2">SURP motif domain-containing protein</fullName>
    </recommendedName>
</protein>
<dbReference type="GO" id="GO:0000381">
    <property type="term" value="P:regulation of alternative mRNA splicing, via spliceosome"/>
    <property type="evidence" value="ECO:0007669"/>
    <property type="project" value="TreeGrafter"/>
</dbReference>
<dbReference type="STRING" id="578462.A0A0L0SLK0"/>
<dbReference type="InterPro" id="IPR045146">
    <property type="entry name" value="SF3A1"/>
</dbReference>
<evidence type="ECO:0000259" key="2">
    <source>
        <dbReference type="PROSITE" id="PS50128"/>
    </source>
</evidence>
<keyword evidence="4" id="KW-1185">Reference proteome</keyword>
<dbReference type="OrthoDB" id="5579230at2759"/>
<feature type="domain" description="SURP motif" evidence="2">
    <location>
        <begin position="78"/>
        <end position="122"/>
    </location>
</feature>
<feature type="compositionally biased region" description="Basic and acidic residues" evidence="1">
    <location>
        <begin position="1"/>
        <end position="16"/>
    </location>
</feature>
<dbReference type="PANTHER" id="PTHR15316:SF1">
    <property type="entry name" value="SPLICING FACTOR 3A SUBUNIT 1"/>
    <property type="match status" value="1"/>
</dbReference>
<evidence type="ECO:0000313" key="3">
    <source>
        <dbReference type="EMBL" id="KNE63255.1"/>
    </source>
</evidence>
<dbReference type="PROSITE" id="PS50128">
    <property type="entry name" value="SURP"/>
    <property type="match status" value="2"/>
</dbReference>
<dbReference type="SMART" id="SM00648">
    <property type="entry name" value="SWAP"/>
    <property type="match status" value="2"/>
</dbReference>
<dbReference type="InterPro" id="IPR035967">
    <property type="entry name" value="SWAP/Surp_sf"/>
</dbReference>
<dbReference type="PANTHER" id="PTHR15316">
    <property type="entry name" value="SPLICEOSOME ASSOCIATED PROTEIN 114/SWAP SPLICING FACTOR-RELATED"/>
    <property type="match status" value="1"/>
</dbReference>
<dbReference type="GO" id="GO:0045292">
    <property type="term" value="P:mRNA cis splicing, via spliceosome"/>
    <property type="evidence" value="ECO:0007669"/>
    <property type="project" value="InterPro"/>
</dbReference>
<sequence length="274" mass="30202">MRLEAELYGERYRDLPNPDDEEEEDGLTAEEVAVNARAKRRRDERDAVPTNEIYWDYAADDEEEGVLEKPSDPKDLEILHRTAAFITSQPDATAAENLIARKQYGQPQFAFLARAHPYRAYFDHVLASLSDGTWTPPSPPAFAPPPSLPRDSADLTAAMRATARYVARHGADFEAKLRAQRDPKLVFLQPWHSMHAGFRALVQKERLELGAADAGAGAGSVQEQVEAKTLVRLAGSTVERSRGPGLEVTVADLARTSGSARLVAYASSDEDDDE</sequence>
<reference evidence="4" key="2">
    <citation type="submission" date="2009-11" db="EMBL/GenBank/DDBJ databases">
        <title>The Genome Sequence of Allomyces macrogynus strain ATCC 38327.</title>
        <authorList>
            <consortium name="The Broad Institute Genome Sequencing Platform"/>
            <person name="Russ C."/>
            <person name="Cuomo C."/>
            <person name="Shea T."/>
            <person name="Young S.K."/>
            <person name="Zeng Q."/>
            <person name="Koehrsen M."/>
            <person name="Haas B."/>
            <person name="Borodovsky M."/>
            <person name="Guigo R."/>
            <person name="Alvarado L."/>
            <person name="Berlin A."/>
            <person name="Borenstein D."/>
            <person name="Chen Z."/>
            <person name="Engels R."/>
            <person name="Freedman E."/>
            <person name="Gellesch M."/>
            <person name="Goldberg J."/>
            <person name="Griggs A."/>
            <person name="Gujja S."/>
            <person name="Heiman D."/>
            <person name="Hepburn T."/>
            <person name="Howarth C."/>
            <person name="Jen D."/>
            <person name="Larson L."/>
            <person name="Lewis B."/>
            <person name="Mehta T."/>
            <person name="Park D."/>
            <person name="Pearson M."/>
            <person name="Roberts A."/>
            <person name="Saif S."/>
            <person name="Shenoy N."/>
            <person name="Sisk P."/>
            <person name="Stolte C."/>
            <person name="Sykes S."/>
            <person name="Walk T."/>
            <person name="White J."/>
            <person name="Yandava C."/>
            <person name="Burger G."/>
            <person name="Gray M.W."/>
            <person name="Holland P.W.H."/>
            <person name="King N."/>
            <person name="Lang F.B.F."/>
            <person name="Roger A.J."/>
            <person name="Ruiz-Trillo I."/>
            <person name="Lander E."/>
            <person name="Nusbaum C."/>
        </authorList>
    </citation>
    <scope>NUCLEOTIDE SEQUENCE [LARGE SCALE GENOMIC DNA]</scope>
    <source>
        <strain evidence="4">ATCC 38327</strain>
    </source>
</reference>
<evidence type="ECO:0000313" key="4">
    <source>
        <dbReference type="Proteomes" id="UP000054350"/>
    </source>
</evidence>
<proteinExistence type="predicted"/>
<gene>
    <name evidence="3" type="ORF">AMAG_08403</name>
</gene>
<dbReference type="VEuPathDB" id="FungiDB:AMAG_08403"/>
<evidence type="ECO:0000256" key="1">
    <source>
        <dbReference type="SAM" id="MobiDB-lite"/>
    </source>
</evidence>
<dbReference type="Pfam" id="PF01805">
    <property type="entry name" value="Surp"/>
    <property type="match status" value="2"/>
</dbReference>
<dbReference type="SUPFAM" id="SSF109905">
    <property type="entry name" value="Surp module (SWAP domain)"/>
    <property type="match status" value="2"/>
</dbReference>
<dbReference type="GO" id="GO:0003723">
    <property type="term" value="F:RNA binding"/>
    <property type="evidence" value="ECO:0007669"/>
    <property type="project" value="InterPro"/>
</dbReference>
<organism evidence="3 4">
    <name type="scientific">Allomyces macrogynus (strain ATCC 38327)</name>
    <name type="common">Allomyces javanicus var. macrogynus</name>
    <dbReference type="NCBI Taxonomy" id="578462"/>
    <lineage>
        <taxon>Eukaryota</taxon>
        <taxon>Fungi</taxon>
        <taxon>Fungi incertae sedis</taxon>
        <taxon>Blastocladiomycota</taxon>
        <taxon>Blastocladiomycetes</taxon>
        <taxon>Blastocladiales</taxon>
        <taxon>Blastocladiaceae</taxon>
        <taxon>Allomyces</taxon>
    </lineage>
</organism>
<dbReference type="GO" id="GO:0071004">
    <property type="term" value="C:U2-type prespliceosome"/>
    <property type="evidence" value="ECO:0007669"/>
    <property type="project" value="TreeGrafter"/>
</dbReference>